<dbReference type="OrthoDB" id="1305335at2759"/>
<sequence>MLDEYVDIFKEPTGLPPLWLHNHRIPLNDKSVAVKAQPYRHPSIQKNDIERLIREMLQVGVIRDSSSSFTSPRVMVKKKENFLIPVVEEILDEFGKVVYFSKLDLRSGYHQKRMKDNDIPKIAFKTY</sequence>
<dbReference type="PANTHER" id="PTHR24559">
    <property type="entry name" value="TRANSPOSON TY3-I GAG-POL POLYPROTEIN"/>
    <property type="match status" value="1"/>
</dbReference>
<reference evidence="1" key="1">
    <citation type="submission" date="2019-08" db="EMBL/GenBank/DDBJ databases">
        <authorList>
            <person name="Liu F."/>
        </authorList>
    </citation>
    <scope>NUCLEOTIDE SEQUENCE [LARGE SCALE GENOMIC DNA]</scope>
    <source>
        <strain evidence="1">PA1801</strain>
        <tissue evidence="1">Leaf</tissue>
    </source>
</reference>
<dbReference type="PANTHER" id="PTHR24559:SF450">
    <property type="entry name" value="RNA-DIRECTED DNA POLYMERASE HOMOLOG"/>
    <property type="match status" value="1"/>
</dbReference>
<dbReference type="AlphaFoldDB" id="A0A5B6WV03"/>
<dbReference type="InterPro" id="IPR053134">
    <property type="entry name" value="RNA-dir_DNA_polymerase"/>
</dbReference>
<dbReference type="EMBL" id="SMMG02000002">
    <property type="protein sequence ID" value="KAA3484914.1"/>
    <property type="molecule type" value="Genomic_DNA"/>
</dbReference>
<comment type="caution">
    <text evidence="1">The sequence shown here is derived from an EMBL/GenBank/DDBJ whole genome shotgun (WGS) entry which is preliminary data.</text>
</comment>
<dbReference type="InterPro" id="IPR043502">
    <property type="entry name" value="DNA/RNA_pol_sf"/>
</dbReference>
<dbReference type="Gene3D" id="3.10.10.10">
    <property type="entry name" value="HIV Type 1 Reverse Transcriptase, subunit A, domain 1"/>
    <property type="match status" value="2"/>
</dbReference>
<proteinExistence type="predicted"/>
<dbReference type="InterPro" id="IPR043128">
    <property type="entry name" value="Rev_trsase/Diguanyl_cyclase"/>
</dbReference>
<accession>A0A5B6WV03</accession>
<dbReference type="Gene3D" id="3.30.70.270">
    <property type="match status" value="1"/>
</dbReference>
<evidence type="ECO:0000313" key="2">
    <source>
        <dbReference type="Proteomes" id="UP000325315"/>
    </source>
</evidence>
<keyword evidence="2" id="KW-1185">Reference proteome</keyword>
<organism evidence="1 2">
    <name type="scientific">Gossypium australe</name>
    <dbReference type="NCBI Taxonomy" id="47621"/>
    <lineage>
        <taxon>Eukaryota</taxon>
        <taxon>Viridiplantae</taxon>
        <taxon>Streptophyta</taxon>
        <taxon>Embryophyta</taxon>
        <taxon>Tracheophyta</taxon>
        <taxon>Spermatophyta</taxon>
        <taxon>Magnoliopsida</taxon>
        <taxon>eudicotyledons</taxon>
        <taxon>Gunneridae</taxon>
        <taxon>Pentapetalae</taxon>
        <taxon>rosids</taxon>
        <taxon>malvids</taxon>
        <taxon>Malvales</taxon>
        <taxon>Malvaceae</taxon>
        <taxon>Malvoideae</taxon>
        <taxon>Gossypium</taxon>
    </lineage>
</organism>
<evidence type="ECO:0000313" key="1">
    <source>
        <dbReference type="EMBL" id="KAA3484914.1"/>
    </source>
</evidence>
<dbReference type="Proteomes" id="UP000325315">
    <property type="component" value="Unassembled WGS sequence"/>
</dbReference>
<name>A0A5B6WV03_9ROSI</name>
<gene>
    <name evidence="1" type="ORF">EPI10_006968</name>
</gene>
<protein>
    <submittedName>
        <fullName evidence="1">Integrase, catalytic core</fullName>
    </submittedName>
</protein>
<dbReference type="SUPFAM" id="SSF56672">
    <property type="entry name" value="DNA/RNA polymerases"/>
    <property type="match status" value="1"/>
</dbReference>